<dbReference type="InterPro" id="IPR036390">
    <property type="entry name" value="WH_DNA-bd_sf"/>
</dbReference>
<dbReference type="InterPro" id="IPR000847">
    <property type="entry name" value="LysR_HTH_N"/>
</dbReference>
<comment type="caution">
    <text evidence="6">The sequence shown here is derived from an EMBL/GenBank/DDBJ whole genome shotgun (WGS) entry which is preliminary data.</text>
</comment>
<keyword evidence="4" id="KW-0804">Transcription</keyword>
<dbReference type="RefSeq" id="WP_357405635.1">
    <property type="nucleotide sequence ID" value="NZ_JBEYCD010000006.1"/>
</dbReference>
<proteinExistence type="inferred from homology"/>
<dbReference type="SUPFAM" id="SSF46785">
    <property type="entry name" value="Winged helix' DNA-binding domain"/>
    <property type="match status" value="1"/>
</dbReference>
<accession>A0ABW7WZU4</accession>
<organism evidence="6 7">
    <name type="scientific">Nocardia xishanensis</name>
    <dbReference type="NCBI Taxonomy" id="238964"/>
    <lineage>
        <taxon>Bacteria</taxon>
        <taxon>Bacillati</taxon>
        <taxon>Actinomycetota</taxon>
        <taxon>Actinomycetes</taxon>
        <taxon>Mycobacteriales</taxon>
        <taxon>Nocardiaceae</taxon>
        <taxon>Nocardia</taxon>
    </lineage>
</organism>
<dbReference type="PROSITE" id="PS50931">
    <property type="entry name" value="HTH_LYSR"/>
    <property type="match status" value="1"/>
</dbReference>
<keyword evidence="3" id="KW-0238">DNA-binding</keyword>
<dbReference type="Pfam" id="PF03466">
    <property type="entry name" value="LysR_substrate"/>
    <property type="match status" value="1"/>
</dbReference>
<gene>
    <name evidence="6" type="ORF">ACH49W_13210</name>
</gene>
<dbReference type="PANTHER" id="PTHR30126:SF97">
    <property type="entry name" value="HTH-TYPE TRANSCRIPTIONAL REGULATOR ABGR"/>
    <property type="match status" value="1"/>
</dbReference>
<comment type="similarity">
    <text evidence="1">Belongs to the LysR transcriptional regulatory family.</text>
</comment>
<feature type="domain" description="HTH lysR-type" evidence="5">
    <location>
        <begin position="2"/>
        <end position="59"/>
    </location>
</feature>
<evidence type="ECO:0000256" key="4">
    <source>
        <dbReference type="ARBA" id="ARBA00023163"/>
    </source>
</evidence>
<evidence type="ECO:0000256" key="1">
    <source>
        <dbReference type="ARBA" id="ARBA00009437"/>
    </source>
</evidence>
<evidence type="ECO:0000313" key="7">
    <source>
        <dbReference type="Proteomes" id="UP001611415"/>
    </source>
</evidence>
<dbReference type="InterPro" id="IPR005119">
    <property type="entry name" value="LysR_subst-bd"/>
</dbReference>
<sequence length="289" mass="31254">MVSAARMETFLTVARQGSIRRAATQLHVTEAAVSAAVAHVEKQLGAKLVRKAGRGIALTEAGRVYAEYCRSILGLMKEAHAAVRQAEIGRLRIGVVATAGESVLLRPLAKFRNRYPDIELSLSIHPRDVLFVELQHHETDLVIAGRPPRDAGLVTRARRASQLVVVGAPDRYRDPLRSTWLLRGRGSGTRDATLALLDQLQITPPTLTLGSHGAVLAAAREGLGVTLIHNDAVEHHVESGALCVLPVDGTPLDRPWHAITTRTPTPTTLLFLAHIMDRAEVGEDAFHPG</sequence>
<protein>
    <submittedName>
        <fullName evidence="6">LysR family transcriptional regulator</fullName>
    </submittedName>
</protein>
<evidence type="ECO:0000313" key="6">
    <source>
        <dbReference type="EMBL" id="MFI2474327.1"/>
    </source>
</evidence>
<keyword evidence="7" id="KW-1185">Reference proteome</keyword>
<dbReference type="EMBL" id="JBIRYO010000007">
    <property type="protein sequence ID" value="MFI2474327.1"/>
    <property type="molecule type" value="Genomic_DNA"/>
</dbReference>
<dbReference type="Proteomes" id="UP001611415">
    <property type="component" value="Unassembled WGS sequence"/>
</dbReference>
<dbReference type="Gene3D" id="1.10.10.10">
    <property type="entry name" value="Winged helix-like DNA-binding domain superfamily/Winged helix DNA-binding domain"/>
    <property type="match status" value="1"/>
</dbReference>
<dbReference type="Pfam" id="PF00126">
    <property type="entry name" value="HTH_1"/>
    <property type="match status" value="1"/>
</dbReference>
<evidence type="ECO:0000256" key="3">
    <source>
        <dbReference type="ARBA" id="ARBA00023125"/>
    </source>
</evidence>
<dbReference type="PANTHER" id="PTHR30126">
    <property type="entry name" value="HTH-TYPE TRANSCRIPTIONAL REGULATOR"/>
    <property type="match status" value="1"/>
</dbReference>
<evidence type="ECO:0000259" key="5">
    <source>
        <dbReference type="PROSITE" id="PS50931"/>
    </source>
</evidence>
<reference evidence="6 7" key="1">
    <citation type="submission" date="2024-10" db="EMBL/GenBank/DDBJ databases">
        <title>The Natural Products Discovery Center: Release of the First 8490 Sequenced Strains for Exploring Actinobacteria Biosynthetic Diversity.</title>
        <authorList>
            <person name="Kalkreuter E."/>
            <person name="Kautsar S.A."/>
            <person name="Yang D."/>
            <person name="Bader C.D."/>
            <person name="Teijaro C.N."/>
            <person name="Fluegel L."/>
            <person name="Davis C.M."/>
            <person name="Simpson J.R."/>
            <person name="Lauterbach L."/>
            <person name="Steele A.D."/>
            <person name="Gui C."/>
            <person name="Meng S."/>
            <person name="Li G."/>
            <person name="Viehrig K."/>
            <person name="Ye F."/>
            <person name="Su P."/>
            <person name="Kiefer A.F."/>
            <person name="Nichols A."/>
            <person name="Cepeda A.J."/>
            <person name="Yan W."/>
            <person name="Fan B."/>
            <person name="Jiang Y."/>
            <person name="Adhikari A."/>
            <person name="Zheng C.-J."/>
            <person name="Schuster L."/>
            <person name="Cowan T.M."/>
            <person name="Smanski M.J."/>
            <person name="Chevrette M.G."/>
            <person name="De Carvalho L.P.S."/>
            <person name="Shen B."/>
        </authorList>
    </citation>
    <scope>NUCLEOTIDE SEQUENCE [LARGE SCALE GENOMIC DNA]</scope>
    <source>
        <strain evidence="6 7">NPDC019275</strain>
    </source>
</reference>
<keyword evidence="2" id="KW-0805">Transcription regulation</keyword>
<name>A0ABW7WZU4_9NOCA</name>
<dbReference type="SUPFAM" id="SSF53850">
    <property type="entry name" value="Periplasmic binding protein-like II"/>
    <property type="match status" value="1"/>
</dbReference>
<dbReference type="Gene3D" id="3.40.190.10">
    <property type="entry name" value="Periplasmic binding protein-like II"/>
    <property type="match status" value="2"/>
</dbReference>
<dbReference type="InterPro" id="IPR036388">
    <property type="entry name" value="WH-like_DNA-bd_sf"/>
</dbReference>
<evidence type="ECO:0000256" key="2">
    <source>
        <dbReference type="ARBA" id="ARBA00023015"/>
    </source>
</evidence>